<keyword evidence="3" id="KW-1185">Reference proteome</keyword>
<keyword evidence="1" id="KW-1133">Transmembrane helix</keyword>
<dbReference type="EMBL" id="CP034345">
    <property type="protein sequence ID" value="QGX95880.1"/>
    <property type="molecule type" value="Genomic_DNA"/>
</dbReference>
<dbReference type="InterPro" id="IPR055955">
    <property type="entry name" value="DUF7533"/>
</dbReference>
<dbReference type="KEGG" id="hra:EI982_14355"/>
<name>A0A6B9FFE8_9EURY</name>
<evidence type="ECO:0000313" key="2">
    <source>
        <dbReference type="EMBL" id="QGX95880.1"/>
    </source>
</evidence>
<gene>
    <name evidence="2" type="ORF">EI982_14355</name>
</gene>
<dbReference type="GeneID" id="99243615"/>
<dbReference type="AlphaFoldDB" id="A0A6B9FFE8"/>
<reference evidence="2 3" key="1">
    <citation type="submission" date="2018-12" db="EMBL/GenBank/DDBJ databases">
        <title>Complete genome sequence of Haloplanus rallus MBLA0036.</title>
        <authorList>
            <person name="Nam Y.-d."/>
            <person name="Kang J."/>
            <person name="Chung W.-H."/>
            <person name="Park Y.S."/>
        </authorList>
    </citation>
    <scope>NUCLEOTIDE SEQUENCE [LARGE SCALE GENOMIC DNA]</scope>
    <source>
        <strain evidence="2 3">MBLA0036</strain>
    </source>
</reference>
<keyword evidence="1" id="KW-0472">Membrane</keyword>
<sequence length="81" mass="8308">MRLGILDTLGLVATVIFAVPVGVFGVETALAGRPMLGVGLIVVAALMVLLPQRLTTPTDLPAAVVERVVGGAVTEPDDDEE</sequence>
<feature type="transmembrane region" description="Helical" evidence="1">
    <location>
        <begin position="35"/>
        <end position="51"/>
    </location>
</feature>
<proteinExistence type="predicted"/>
<dbReference type="Proteomes" id="UP000428325">
    <property type="component" value="Chromosome"/>
</dbReference>
<accession>A0A6B9FFE8</accession>
<dbReference type="RefSeq" id="WP_157690338.1">
    <property type="nucleotide sequence ID" value="NZ_CP034345.1"/>
</dbReference>
<evidence type="ECO:0000256" key="1">
    <source>
        <dbReference type="SAM" id="Phobius"/>
    </source>
</evidence>
<dbReference type="OrthoDB" id="157531at2157"/>
<keyword evidence="1" id="KW-0812">Transmembrane</keyword>
<evidence type="ECO:0000313" key="3">
    <source>
        <dbReference type="Proteomes" id="UP000428325"/>
    </source>
</evidence>
<organism evidence="2 3">
    <name type="scientific">Haloplanus rallus</name>
    <dbReference type="NCBI Taxonomy" id="1816183"/>
    <lineage>
        <taxon>Archaea</taxon>
        <taxon>Methanobacteriati</taxon>
        <taxon>Methanobacteriota</taxon>
        <taxon>Stenosarchaea group</taxon>
        <taxon>Halobacteria</taxon>
        <taxon>Halobacteriales</taxon>
        <taxon>Haloferacaceae</taxon>
        <taxon>Haloplanus</taxon>
    </lineage>
</organism>
<dbReference type="Pfam" id="PF24377">
    <property type="entry name" value="DUF7533"/>
    <property type="match status" value="1"/>
</dbReference>
<protein>
    <submittedName>
        <fullName evidence="2">Uncharacterized protein</fullName>
    </submittedName>
</protein>